<dbReference type="Pfam" id="PF19435">
    <property type="entry name" value="IntS14_b-barrel"/>
    <property type="match status" value="1"/>
</dbReference>
<dbReference type="InterPro" id="IPR039841">
    <property type="entry name" value="INTS14"/>
</dbReference>
<dbReference type="InterPro" id="IPR046471">
    <property type="entry name" value="IntS14_C"/>
</dbReference>
<keyword evidence="2" id="KW-0539">Nucleus</keyword>
<dbReference type="Pfam" id="PF20504">
    <property type="entry name" value="IntS14_C"/>
    <property type="match status" value="1"/>
</dbReference>
<feature type="domain" description="Integrator complex subunit 14 beta-barrel" evidence="3">
    <location>
        <begin position="53"/>
        <end position="183"/>
    </location>
</feature>
<proteinExistence type="predicted"/>
<gene>
    <name evidence="5" type="ORF">TBRA_LOCUS8966</name>
</gene>
<sequence>MPTVIALDVSLSMRRVVVGTTAYEGIPGEQLTRHHLALQGINTILHYLQNNSKLEFVALPQTKKTDFEVVPSLMISKNIEICGFIPIADVGNPGATSRHLILPMPTEKNSSMQGIAVLDEDDEIEEVIDEGKEPSFCVLLHGALKVENMAALCLLNADWYGFIYSWADSKKKSNLMLTVLEHGCEVVPWLGNLRNLGSISFAKDKTFEALTFPIRPVEKRSYSANTPSWIRNSGLQSDIQKILRQARKLPEKTANFYKELNRVRRTALTLGFLELLEGLAQIFDREITLLPPNVNPECAIQLSHCSEMLRKPYSKELNANISPLRTKYSGAAE</sequence>
<dbReference type="GO" id="GO:0034472">
    <property type="term" value="P:snRNA 3'-end processing"/>
    <property type="evidence" value="ECO:0007669"/>
    <property type="project" value="TreeGrafter"/>
</dbReference>
<evidence type="ECO:0000259" key="3">
    <source>
        <dbReference type="Pfam" id="PF19435"/>
    </source>
</evidence>
<evidence type="ECO:0008006" key="7">
    <source>
        <dbReference type="Google" id="ProtNLM"/>
    </source>
</evidence>
<accession>A0A6H5IJ50</accession>
<evidence type="ECO:0000313" key="6">
    <source>
        <dbReference type="Proteomes" id="UP000479190"/>
    </source>
</evidence>
<evidence type="ECO:0000256" key="2">
    <source>
        <dbReference type="ARBA" id="ARBA00023242"/>
    </source>
</evidence>
<dbReference type="PANTHER" id="PTHR13532">
    <property type="match status" value="1"/>
</dbReference>
<dbReference type="OrthoDB" id="2374335at2759"/>
<comment type="subcellular location">
    <subcellularLocation>
        <location evidence="1">Nucleus</location>
    </subcellularLocation>
</comment>
<name>A0A6H5IJ50_9HYME</name>
<dbReference type="EMBL" id="CADCXV010000846">
    <property type="protein sequence ID" value="CAB0037129.1"/>
    <property type="molecule type" value="Genomic_DNA"/>
</dbReference>
<organism evidence="5 6">
    <name type="scientific">Trichogramma brassicae</name>
    <dbReference type="NCBI Taxonomy" id="86971"/>
    <lineage>
        <taxon>Eukaryota</taxon>
        <taxon>Metazoa</taxon>
        <taxon>Ecdysozoa</taxon>
        <taxon>Arthropoda</taxon>
        <taxon>Hexapoda</taxon>
        <taxon>Insecta</taxon>
        <taxon>Pterygota</taxon>
        <taxon>Neoptera</taxon>
        <taxon>Endopterygota</taxon>
        <taxon>Hymenoptera</taxon>
        <taxon>Apocrita</taxon>
        <taxon>Proctotrupomorpha</taxon>
        <taxon>Chalcidoidea</taxon>
        <taxon>Trichogrammatidae</taxon>
        <taxon>Trichogramma</taxon>
    </lineage>
</organism>
<evidence type="ECO:0000259" key="4">
    <source>
        <dbReference type="Pfam" id="PF20504"/>
    </source>
</evidence>
<evidence type="ECO:0000256" key="1">
    <source>
        <dbReference type="ARBA" id="ARBA00004123"/>
    </source>
</evidence>
<dbReference type="AlphaFoldDB" id="A0A6H5IJ50"/>
<protein>
    <recommendedName>
        <fullName evidence="7">Integrator complex subunit 14</fullName>
    </recommendedName>
</protein>
<reference evidence="5 6" key="1">
    <citation type="submission" date="2020-02" db="EMBL/GenBank/DDBJ databases">
        <authorList>
            <person name="Ferguson B K."/>
        </authorList>
    </citation>
    <scope>NUCLEOTIDE SEQUENCE [LARGE SCALE GENOMIC DNA]</scope>
</reference>
<feature type="domain" description="Integrator complex subunit 14 C-terminal" evidence="4">
    <location>
        <begin position="228"/>
        <end position="329"/>
    </location>
</feature>
<dbReference type="GO" id="GO:0032039">
    <property type="term" value="C:integrator complex"/>
    <property type="evidence" value="ECO:0007669"/>
    <property type="project" value="InterPro"/>
</dbReference>
<dbReference type="PANTHER" id="PTHR13532:SF3">
    <property type="entry name" value="INTEGRATOR COMPLEX SUBUNIT 14"/>
    <property type="match status" value="1"/>
</dbReference>
<keyword evidence="6" id="KW-1185">Reference proteome</keyword>
<dbReference type="Proteomes" id="UP000479190">
    <property type="component" value="Unassembled WGS sequence"/>
</dbReference>
<dbReference type="InterPro" id="IPR045814">
    <property type="entry name" value="IntS14_b-barrel"/>
</dbReference>
<evidence type="ECO:0000313" key="5">
    <source>
        <dbReference type="EMBL" id="CAB0037129.1"/>
    </source>
</evidence>